<organism evidence="1">
    <name type="scientific">marine sediment metagenome</name>
    <dbReference type="NCBI Taxonomy" id="412755"/>
    <lineage>
        <taxon>unclassified sequences</taxon>
        <taxon>metagenomes</taxon>
        <taxon>ecological metagenomes</taxon>
    </lineage>
</organism>
<dbReference type="AlphaFoldDB" id="X1QPC1"/>
<protein>
    <submittedName>
        <fullName evidence="1">Uncharacterized protein</fullName>
    </submittedName>
</protein>
<dbReference type="EMBL" id="BARV01035009">
    <property type="protein sequence ID" value="GAI52825.1"/>
    <property type="molecule type" value="Genomic_DNA"/>
</dbReference>
<reference evidence="1" key="1">
    <citation type="journal article" date="2014" name="Front. Microbiol.">
        <title>High frequency of phylogenetically diverse reductive dehalogenase-homologous genes in deep subseafloor sedimentary metagenomes.</title>
        <authorList>
            <person name="Kawai M."/>
            <person name="Futagami T."/>
            <person name="Toyoda A."/>
            <person name="Takaki Y."/>
            <person name="Nishi S."/>
            <person name="Hori S."/>
            <person name="Arai W."/>
            <person name="Tsubouchi T."/>
            <person name="Morono Y."/>
            <person name="Uchiyama I."/>
            <person name="Ito T."/>
            <person name="Fujiyama A."/>
            <person name="Inagaki F."/>
            <person name="Takami H."/>
        </authorList>
    </citation>
    <scope>NUCLEOTIDE SEQUENCE</scope>
    <source>
        <strain evidence="1">Expedition CK06-06</strain>
    </source>
</reference>
<accession>X1QPC1</accession>
<comment type="caution">
    <text evidence="1">The sequence shown here is derived from an EMBL/GenBank/DDBJ whole genome shotgun (WGS) entry which is preliminary data.</text>
</comment>
<proteinExistence type="predicted"/>
<gene>
    <name evidence="1" type="ORF">S06H3_54691</name>
</gene>
<feature type="non-terminal residue" evidence="1">
    <location>
        <position position="1"/>
    </location>
</feature>
<name>X1QPC1_9ZZZZ</name>
<sequence length="106" mass="12319">LVTTDQELVPRVPISRDELCPQCEYPEAIHLSVEQPNFPLMWYCPECGTIWAWYIARCPDCDGYAWNKDCPDDTVKCSMCGMEWNIDTVKEINEDPDFHNEGLEDE</sequence>
<evidence type="ECO:0000313" key="1">
    <source>
        <dbReference type="EMBL" id="GAI52825.1"/>
    </source>
</evidence>